<organism evidence="1 2">
    <name type="scientific">Sphingomonas xinjiangensis</name>
    <dbReference type="NCBI Taxonomy" id="643568"/>
    <lineage>
        <taxon>Bacteria</taxon>
        <taxon>Pseudomonadati</taxon>
        <taxon>Pseudomonadota</taxon>
        <taxon>Alphaproteobacteria</taxon>
        <taxon>Sphingomonadales</taxon>
        <taxon>Sphingomonadaceae</taxon>
        <taxon>Sphingomonas</taxon>
    </lineage>
</organism>
<keyword evidence="2" id="KW-1185">Reference proteome</keyword>
<reference evidence="1 2" key="1">
    <citation type="submission" date="2020-08" db="EMBL/GenBank/DDBJ databases">
        <title>Genomic Encyclopedia of Type Strains, Phase IV (KMG-IV): sequencing the most valuable type-strain genomes for metagenomic binning, comparative biology and taxonomic classification.</title>
        <authorList>
            <person name="Goeker M."/>
        </authorList>
    </citation>
    <scope>NUCLEOTIDE SEQUENCE [LARGE SCALE GENOMIC DNA]</scope>
    <source>
        <strain evidence="1 2">DSM 26736</strain>
    </source>
</reference>
<dbReference type="EMBL" id="JACIJF010000007">
    <property type="protein sequence ID" value="MBB5711286.1"/>
    <property type="molecule type" value="Genomic_DNA"/>
</dbReference>
<sequence>MPLSLALLIFSLSSPPQKVVEDRCATMQARLDTATAKPPPQTEMSHLYSGIVIVTATQPFCMGWTVVTVFRDQDFHWALRRTSVGHDLTIAPDEHWAYSTACPAIIDWLERLERLPIRFGIGPIRQAPKSRKSVRVPVLDGTEYTVRGYGWVTQPSGAPASLSLSSNDGEVAAWTRGLLQATVPCWTAG</sequence>
<dbReference type="AlphaFoldDB" id="A0A840YMT8"/>
<dbReference type="Proteomes" id="UP000527143">
    <property type="component" value="Unassembled WGS sequence"/>
</dbReference>
<evidence type="ECO:0000313" key="2">
    <source>
        <dbReference type="Proteomes" id="UP000527143"/>
    </source>
</evidence>
<gene>
    <name evidence="1" type="ORF">FHT02_002530</name>
</gene>
<name>A0A840YMT8_9SPHN</name>
<proteinExistence type="predicted"/>
<protein>
    <submittedName>
        <fullName evidence="1">Uncharacterized protein</fullName>
    </submittedName>
</protein>
<accession>A0A840YMT8</accession>
<evidence type="ECO:0000313" key="1">
    <source>
        <dbReference type="EMBL" id="MBB5711286.1"/>
    </source>
</evidence>
<comment type="caution">
    <text evidence="1">The sequence shown here is derived from an EMBL/GenBank/DDBJ whole genome shotgun (WGS) entry which is preliminary data.</text>
</comment>